<organism evidence="1 2">
    <name type="scientific">Solanum commersonii</name>
    <name type="common">Commerson's wild potato</name>
    <name type="synonym">Commerson's nightshade</name>
    <dbReference type="NCBI Taxonomy" id="4109"/>
    <lineage>
        <taxon>Eukaryota</taxon>
        <taxon>Viridiplantae</taxon>
        <taxon>Streptophyta</taxon>
        <taxon>Embryophyta</taxon>
        <taxon>Tracheophyta</taxon>
        <taxon>Spermatophyta</taxon>
        <taxon>Magnoliopsida</taxon>
        <taxon>eudicotyledons</taxon>
        <taxon>Gunneridae</taxon>
        <taxon>Pentapetalae</taxon>
        <taxon>asterids</taxon>
        <taxon>lamiids</taxon>
        <taxon>Solanales</taxon>
        <taxon>Solanaceae</taxon>
        <taxon>Solanoideae</taxon>
        <taxon>Solaneae</taxon>
        <taxon>Solanum</taxon>
    </lineage>
</organism>
<reference evidence="1 2" key="1">
    <citation type="submission" date="2020-09" db="EMBL/GenBank/DDBJ databases">
        <title>De no assembly of potato wild relative species, Solanum commersonii.</title>
        <authorList>
            <person name="Cho K."/>
        </authorList>
    </citation>
    <scope>NUCLEOTIDE SEQUENCE [LARGE SCALE GENOMIC DNA]</scope>
    <source>
        <strain evidence="1">LZ3.2</strain>
        <tissue evidence="1">Leaf</tissue>
    </source>
</reference>
<accession>A0A9J5Y8Z3</accession>
<keyword evidence="2" id="KW-1185">Reference proteome</keyword>
<comment type="caution">
    <text evidence="1">The sequence shown here is derived from an EMBL/GenBank/DDBJ whole genome shotgun (WGS) entry which is preliminary data.</text>
</comment>
<sequence>MITWKMELWINGKGEAYVYDACGECVVEFLLAEIYNGVDWCGREKSVRSTTKGMDGWDDGALVLLDD</sequence>
<name>A0A9J5Y8Z3_SOLCO</name>
<dbReference type="EMBL" id="JACXVP010000007">
    <property type="protein sequence ID" value="KAG5595748.1"/>
    <property type="molecule type" value="Genomic_DNA"/>
</dbReference>
<dbReference type="AlphaFoldDB" id="A0A9J5Y8Z3"/>
<protein>
    <submittedName>
        <fullName evidence="1">Uncharacterized protein</fullName>
    </submittedName>
</protein>
<dbReference type="Proteomes" id="UP000824120">
    <property type="component" value="Chromosome 7"/>
</dbReference>
<gene>
    <name evidence="1" type="ORF">H5410_036980</name>
</gene>
<evidence type="ECO:0000313" key="1">
    <source>
        <dbReference type="EMBL" id="KAG5595748.1"/>
    </source>
</evidence>
<evidence type="ECO:0000313" key="2">
    <source>
        <dbReference type="Proteomes" id="UP000824120"/>
    </source>
</evidence>
<proteinExistence type="predicted"/>